<comment type="caution">
    <text evidence="3">The sequence shown here is derived from an EMBL/GenBank/DDBJ whole genome shotgun (WGS) entry which is preliminary data.</text>
</comment>
<dbReference type="Proteomes" id="UP001240643">
    <property type="component" value="Unassembled WGS sequence"/>
</dbReference>
<dbReference type="Pfam" id="PF21637">
    <property type="entry name" value="DUF6856"/>
    <property type="match status" value="1"/>
</dbReference>
<feature type="compositionally biased region" description="Low complexity" evidence="1">
    <location>
        <begin position="1"/>
        <end position="17"/>
    </location>
</feature>
<dbReference type="EMBL" id="JAUSWO010000001">
    <property type="protein sequence ID" value="MDQ0513710.1"/>
    <property type="molecule type" value="Genomic_DNA"/>
</dbReference>
<keyword evidence="2" id="KW-0472">Membrane</keyword>
<keyword evidence="2" id="KW-1133">Transmembrane helix</keyword>
<keyword evidence="2" id="KW-0812">Transmembrane</keyword>
<evidence type="ECO:0000256" key="1">
    <source>
        <dbReference type="SAM" id="MobiDB-lite"/>
    </source>
</evidence>
<accession>A0ABU0LYE6</accession>
<dbReference type="RefSeq" id="WP_256547590.1">
    <property type="nucleotide sequence ID" value="NZ_CP101809.1"/>
</dbReference>
<dbReference type="InterPro" id="IPR049194">
    <property type="entry name" value="DUF6856"/>
</dbReference>
<organism evidence="3 4">
    <name type="scientific">Mycoplasmoides fastidiosum</name>
    <dbReference type="NCBI Taxonomy" id="92758"/>
    <lineage>
        <taxon>Bacteria</taxon>
        <taxon>Bacillati</taxon>
        <taxon>Mycoplasmatota</taxon>
        <taxon>Mycoplasmoidales</taxon>
        <taxon>Mycoplasmoidaceae</taxon>
        <taxon>Mycoplasmoides</taxon>
    </lineage>
</organism>
<protein>
    <submittedName>
        <fullName evidence="3">Uncharacterized protein</fullName>
    </submittedName>
</protein>
<feature type="transmembrane region" description="Helical" evidence="2">
    <location>
        <begin position="83"/>
        <end position="103"/>
    </location>
</feature>
<evidence type="ECO:0000256" key="2">
    <source>
        <dbReference type="SAM" id="Phobius"/>
    </source>
</evidence>
<proteinExistence type="predicted"/>
<evidence type="ECO:0000313" key="4">
    <source>
        <dbReference type="Proteomes" id="UP001240643"/>
    </source>
</evidence>
<keyword evidence="4" id="KW-1185">Reference proteome</keyword>
<feature type="compositionally biased region" description="Polar residues" evidence="1">
    <location>
        <begin position="22"/>
        <end position="33"/>
    </location>
</feature>
<gene>
    <name evidence="3" type="ORF">J2Z62_000148</name>
</gene>
<evidence type="ECO:0000313" key="3">
    <source>
        <dbReference type="EMBL" id="MDQ0513710.1"/>
    </source>
</evidence>
<feature type="region of interest" description="Disordered" evidence="1">
    <location>
        <begin position="1"/>
        <end position="38"/>
    </location>
</feature>
<sequence>MNNQTKDTQTTNNTNQKLVEPKQSNNVAATNSPKPVKAAQRVVNKIDEVAKKKVLAPKKITVTKTKDRTSKPKSSTKKFFQRFGKLVVGFGAIALIPLITLAARDNDPYNTNLFREITSEHVRNNTEYQDLPKVNVSYGELIRGTRSYNNGNYVLYFGTEACSHCAEFLFSNANFSQGTPPLGNASNNASWSRGIWGQGITYADNISNPSVKFIMFEDQPPASQDAYSDRLFTLPWSTNQNNSLNSGIVAGQYVRNDQSALDFRALFSFAKANYSQVIGTPSVMAFRNGIFHWYNLTETTNSSGDNNQTPPTPEVNTAGTASKFIDFLNSVYNSNS</sequence>
<reference evidence="3" key="1">
    <citation type="submission" date="2023-07" db="EMBL/GenBank/DDBJ databases">
        <title>Genomic Encyclopedia of Type Strains, Phase IV (KMG-IV): sequencing the most valuable type-strain genomes for metagenomic binning, comparative biology and taxonomic classification.</title>
        <authorList>
            <person name="Goeker M."/>
        </authorList>
    </citation>
    <scope>NUCLEOTIDE SEQUENCE [LARGE SCALE GENOMIC DNA]</scope>
    <source>
        <strain evidence="3">DSM 21204</strain>
    </source>
</reference>
<name>A0ABU0LYE6_9BACT</name>